<evidence type="ECO:0000256" key="4">
    <source>
        <dbReference type="ARBA" id="ARBA00022723"/>
    </source>
</evidence>
<dbReference type="RefSeq" id="XP_014668758.1">
    <property type="nucleotide sequence ID" value="XM_014813272.1"/>
</dbReference>
<comment type="catalytic activity">
    <reaction evidence="7 8">
        <text>alpha-D-xylose = alpha-D-xylulofuranose</text>
        <dbReference type="Rhea" id="RHEA:22816"/>
        <dbReference type="ChEBI" id="CHEBI:28518"/>
        <dbReference type="ChEBI" id="CHEBI:188998"/>
        <dbReference type="EC" id="5.3.1.5"/>
    </reaction>
</comment>
<comment type="similarity">
    <text evidence="1 8">Belongs to the xylose isomerase family.</text>
</comment>
<protein>
    <recommendedName>
        <fullName evidence="2 8">Xylose isomerase</fullName>
        <ecNumber evidence="2 8">5.3.1.5</ecNumber>
    </recommendedName>
</protein>
<evidence type="ECO:0000256" key="8">
    <source>
        <dbReference type="RuleBase" id="RU000609"/>
    </source>
</evidence>
<reference evidence="10" key="1">
    <citation type="submission" date="2025-08" db="UniProtKB">
        <authorList>
            <consortium name="RefSeq"/>
        </authorList>
    </citation>
    <scope>IDENTIFICATION</scope>
</reference>
<evidence type="ECO:0000313" key="10">
    <source>
        <dbReference type="RefSeq" id="XP_014668758.1"/>
    </source>
</evidence>
<keyword evidence="9" id="KW-1185">Reference proteome</keyword>
<dbReference type="InterPro" id="IPR001998">
    <property type="entry name" value="Xylose_isomerase"/>
</dbReference>
<evidence type="ECO:0000256" key="3">
    <source>
        <dbReference type="ARBA" id="ARBA00022629"/>
    </source>
</evidence>
<name>A0ABM1E987_PRICU</name>
<proteinExistence type="inferred from homology"/>
<evidence type="ECO:0000256" key="5">
    <source>
        <dbReference type="ARBA" id="ARBA00023235"/>
    </source>
</evidence>
<keyword evidence="5 8" id="KW-0413">Isomerase</keyword>
<keyword evidence="6 8" id="KW-0119">Carbohydrate metabolism</keyword>
<feature type="non-terminal residue" evidence="10">
    <location>
        <position position="260"/>
    </location>
</feature>
<dbReference type="GeneID" id="106810020"/>
<dbReference type="EC" id="5.3.1.5" evidence="2 8"/>
<keyword evidence="4 8" id="KW-0479">Metal-binding</keyword>
<dbReference type="SUPFAM" id="SSF51658">
    <property type="entry name" value="Xylose isomerase-like"/>
    <property type="match status" value="1"/>
</dbReference>
<dbReference type="InterPro" id="IPR036237">
    <property type="entry name" value="Xyl_isomerase-like_sf"/>
</dbReference>
<dbReference type="PANTHER" id="PTHR48408">
    <property type="match status" value="1"/>
</dbReference>
<dbReference type="Gene3D" id="3.20.20.150">
    <property type="entry name" value="Divalent-metal-dependent TIM barrel enzymes"/>
    <property type="match status" value="1"/>
</dbReference>
<organism evidence="9 10">
    <name type="scientific">Priapulus caudatus</name>
    <name type="common">Priapulid worm</name>
    <dbReference type="NCBI Taxonomy" id="37621"/>
    <lineage>
        <taxon>Eukaryota</taxon>
        <taxon>Metazoa</taxon>
        <taxon>Ecdysozoa</taxon>
        <taxon>Scalidophora</taxon>
        <taxon>Priapulida</taxon>
        <taxon>Priapulimorpha</taxon>
        <taxon>Priapulimorphida</taxon>
        <taxon>Priapulidae</taxon>
        <taxon>Priapulus</taxon>
    </lineage>
</organism>
<dbReference type="PRINTS" id="PR00688">
    <property type="entry name" value="XYLOSISMRASE"/>
</dbReference>
<evidence type="ECO:0000256" key="7">
    <source>
        <dbReference type="ARBA" id="ARBA00033659"/>
    </source>
</evidence>
<dbReference type="Proteomes" id="UP000695022">
    <property type="component" value="Unplaced"/>
</dbReference>
<dbReference type="PROSITE" id="PS51415">
    <property type="entry name" value="XYLOSE_ISOMERASE"/>
    <property type="match status" value="1"/>
</dbReference>
<sequence>MSKRLKTNDAEESEEFFPDIQAIEYRPDASPDDTLCFKHYNPKQVVMGKTMEEWLRFSVCFWHTFRGTGADPFGGGTLVRPWDDGTNTLGNCKRRLRVAFEFFTKLGVKYWTYHDRDIAPEGASLAETNSNLDEIATLALQLQEQTGVRLLWATCNLFSHPRYMNGAASNPDAHVAAYAGAQLKKGLDVAKMLGAQNYVFWGGREGFFSLLNTNVYEELSHMASFFRMAVDYKQTIGFQGQFLIEPKPKEPTKHQYDYDA</sequence>
<evidence type="ECO:0000313" key="9">
    <source>
        <dbReference type="Proteomes" id="UP000695022"/>
    </source>
</evidence>
<dbReference type="PANTHER" id="PTHR48408:SF1">
    <property type="entry name" value="XYLOSE ISOMERASE"/>
    <property type="match status" value="1"/>
</dbReference>
<keyword evidence="3 8" id="KW-0859">Xylose metabolism</keyword>
<evidence type="ECO:0000256" key="1">
    <source>
        <dbReference type="ARBA" id="ARBA00005765"/>
    </source>
</evidence>
<gene>
    <name evidence="10" type="primary">LOC106810020</name>
</gene>
<evidence type="ECO:0000256" key="6">
    <source>
        <dbReference type="ARBA" id="ARBA00023277"/>
    </source>
</evidence>
<accession>A0ABM1E987</accession>
<evidence type="ECO:0000256" key="2">
    <source>
        <dbReference type="ARBA" id="ARBA00011958"/>
    </source>
</evidence>